<proteinExistence type="predicted"/>
<organism evidence="1 2">
    <name type="scientific">Xenopus laevis</name>
    <name type="common">African clawed frog</name>
    <dbReference type="NCBI Taxonomy" id="8355"/>
    <lineage>
        <taxon>Eukaryota</taxon>
        <taxon>Metazoa</taxon>
        <taxon>Chordata</taxon>
        <taxon>Craniata</taxon>
        <taxon>Vertebrata</taxon>
        <taxon>Euteleostomi</taxon>
        <taxon>Amphibia</taxon>
        <taxon>Batrachia</taxon>
        <taxon>Anura</taxon>
        <taxon>Pipoidea</taxon>
        <taxon>Pipidae</taxon>
        <taxon>Xenopodinae</taxon>
        <taxon>Xenopus</taxon>
        <taxon>Xenopus</taxon>
    </lineage>
</organism>
<dbReference type="Proteomes" id="UP000694892">
    <property type="component" value="Chromosome 4S"/>
</dbReference>
<dbReference type="AlphaFoldDB" id="A0A974CY48"/>
<gene>
    <name evidence="1" type="ORF">XELAEV_18024661mg</name>
</gene>
<dbReference type="EMBL" id="CM004473">
    <property type="protein sequence ID" value="OCT82149.1"/>
    <property type="molecule type" value="Genomic_DNA"/>
</dbReference>
<evidence type="ECO:0000313" key="2">
    <source>
        <dbReference type="Proteomes" id="UP000694892"/>
    </source>
</evidence>
<protein>
    <submittedName>
        <fullName evidence="1">Uncharacterized protein</fullName>
    </submittedName>
</protein>
<reference evidence="2" key="1">
    <citation type="journal article" date="2016" name="Nature">
        <title>Genome evolution in the allotetraploid frog Xenopus laevis.</title>
        <authorList>
            <person name="Session A.M."/>
            <person name="Uno Y."/>
            <person name="Kwon T."/>
            <person name="Chapman J.A."/>
            <person name="Toyoda A."/>
            <person name="Takahashi S."/>
            <person name="Fukui A."/>
            <person name="Hikosaka A."/>
            <person name="Suzuki A."/>
            <person name="Kondo M."/>
            <person name="van Heeringen S.J."/>
            <person name="Quigley I."/>
            <person name="Heinz S."/>
            <person name="Ogino H."/>
            <person name="Ochi H."/>
            <person name="Hellsten U."/>
            <person name="Lyons J.B."/>
            <person name="Simakov O."/>
            <person name="Putnam N."/>
            <person name="Stites J."/>
            <person name="Kuroki Y."/>
            <person name="Tanaka T."/>
            <person name="Michiue T."/>
            <person name="Watanabe M."/>
            <person name="Bogdanovic O."/>
            <person name="Lister R."/>
            <person name="Georgiou G."/>
            <person name="Paranjpe S.S."/>
            <person name="van Kruijsbergen I."/>
            <person name="Shu S."/>
            <person name="Carlson J."/>
            <person name="Kinoshita T."/>
            <person name="Ohta Y."/>
            <person name="Mawaribuchi S."/>
            <person name="Jenkins J."/>
            <person name="Grimwood J."/>
            <person name="Schmutz J."/>
            <person name="Mitros T."/>
            <person name="Mozaffari S.V."/>
            <person name="Suzuki Y."/>
            <person name="Haramoto Y."/>
            <person name="Yamamoto T.S."/>
            <person name="Takagi C."/>
            <person name="Heald R."/>
            <person name="Miller K."/>
            <person name="Haudenschild C."/>
            <person name="Kitzman J."/>
            <person name="Nakayama T."/>
            <person name="Izutsu Y."/>
            <person name="Robert J."/>
            <person name="Fortriede J."/>
            <person name="Burns K."/>
            <person name="Lotay V."/>
            <person name="Karimi K."/>
            <person name="Yasuoka Y."/>
            <person name="Dichmann D.S."/>
            <person name="Flajnik M.F."/>
            <person name="Houston D.W."/>
            <person name="Shendure J."/>
            <person name="DuPasquier L."/>
            <person name="Vize P.D."/>
            <person name="Zorn A.M."/>
            <person name="Ito M."/>
            <person name="Marcotte E.M."/>
            <person name="Wallingford J.B."/>
            <person name="Ito Y."/>
            <person name="Asashima M."/>
            <person name="Ueno N."/>
            <person name="Matsuda Y."/>
            <person name="Veenstra G.J."/>
            <person name="Fujiyama A."/>
            <person name="Harland R.M."/>
            <person name="Taira M."/>
            <person name="Rokhsar D.S."/>
        </authorList>
    </citation>
    <scope>NUCLEOTIDE SEQUENCE [LARGE SCALE GENOMIC DNA]</scope>
    <source>
        <strain evidence="2">J</strain>
    </source>
</reference>
<name>A0A974CY48_XENLA</name>
<accession>A0A974CY48</accession>
<sequence>MCLAQIMMEEADYLLNAWPKHSYSKIWFLLCFKLDASFLYTRYQIMPWTAANRNALACDPGFQPLFRNLGNYVTAPSCKMA</sequence>
<evidence type="ECO:0000313" key="1">
    <source>
        <dbReference type="EMBL" id="OCT82149.1"/>
    </source>
</evidence>